<protein>
    <recommendedName>
        <fullName evidence="1">Glycosyltransferase 2-like domain-containing protein</fullName>
    </recommendedName>
</protein>
<dbReference type="CDD" id="cd00761">
    <property type="entry name" value="Glyco_tranf_GTA_type"/>
    <property type="match status" value="1"/>
</dbReference>
<dbReference type="SUPFAM" id="SSF53448">
    <property type="entry name" value="Nucleotide-diphospho-sugar transferases"/>
    <property type="match status" value="1"/>
</dbReference>
<sequence>MVWLTVLTPLFNGIEYFKECYESIVKQTETDWLWIIGVNGHGDDSNPIYQMLSNIADKRIIVKNYLTKGKVNTLNEMMMDVTTPYIALCDCDDVWIPQKLQIQKIILENNRNIDVLGTSCQYIGELNHVLNLPEGKINLETMFKINPIVNSSVILKTQNAFWEDRFGLEDYDLWFRLILENNTICVINQPLIYHRIHKESAFNNSGVQDVNALLKYYREKVSDVTVVTAFYPMKSKFQPSQYIDWIKPFWSQVKCNTVFFTSEEYAPYIQSICSETIRVITMDFSEIEAYKKYSKDFWLGEEEKDHETNHSADLYAIWYEKKEFVKKAIVMNLFLTNKFVWCDAGICRSEAWIPHIQLFPLSHKIPEDKFLILKITDFEKEEDLKFKNSVGGGILAGTKEKWFEFSEQYDSVLQEFVESSKFVGKDQTLIATMYKKNPSFFKLIDRQFDEYMCWFTLLFFLSC</sequence>
<dbReference type="InterPro" id="IPR011735">
    <property type="entry name" value="WlaTC/HtrL_glycosyltransf"/>
</dbReference>
<evidence type="ECO:0000313" key="2">
    <source>
        <dbReference type="EMBL" id="QHT91611.1"/>
    </source>
</evidence>
<proteinExistence type="predicted"/>
<dbReference type="Pfam" id="PF00535">
    <property type="entry name" value="Glycos_transf_2"/>
    <property type="match status" value="1"/>
</dbReference>
<dbReference type="Gene3D" id="3.90.550.10">
    <property type="entry name" value="Spore Coat Polysaccharide Biosynthesis Protein SpsA, Chain A"/>
    <property type="match status" value="1"/>
</dbReference>
<dbReference type="AlphaFoldDB" id="A0A6C0IEP0"/>
<feature type="domain" description="Glycosyltransferase 2-like" evidence="1">
    <location>
        <begin position="5"/>
        <end position="126"/>
    </location>
</feature>
<organism evidence="2">
    <name type="scientific">viral metagenome</name>
    <dbReference type="NCBI Taxonomy" id="1070528"/>
    <lineage>
        <taxon>unclassified sequences</taxon>
        <taxon>metagenomes</taxon>
        <taxon>organismal metagenomes</taxon>
    </lineage>
</organism>
<dbReference type="InterPro" id="IPR029044">
    <property type="entry name" value="Nucleotide-diphossugar_trans"/>
</dbReference>
<reference evidence="2" key="1">
    <citation type="journal article" date="2020" name="Nature">
        <title>Giant virus diversity and host interactions through global metagenomics.</title>
        <authorList>
            <person name="Schulz F."/>
            <person name="Roux S."/>
            <person name="Paez-Espino D."/>
            <person name="Jungbluth S."/>
            <person name="Walsh D.A."/>
            <person name="Denef V.J."/>
            <person name="McMahon K.D."/>
            <person name="Konstantinidis K.T."/>
            <person name="Eloe-Fadrosh E.A."/>
            <person name="Kyrpides N.C."/>
            <person name="Woyke T."/>
        </authorList>
    </citation>
    <scope>NUCLEOTIDE SEQUENCE</scope>
    <source>
        <strain evidence="2">GVMAG-M-3300023184-77</strain>
    </source>
</reference>
<name>A0A6C0IEP0_9ZZZZ</name>
<evidence type="ECO:0000259" key="1">
    <source>
        <dbReference type="Pfam" id="PF00535"/>
    </source>
</evidence>
<dbReference type="PANTHER" id="PTHR22916:SF69">
    <property type="entry name" value="BIFUNCTIONAL GLYCOSYLTRANSFERASE PGTA"/>
    <property type="match status" value="1"/>
</dbReference>
<dbReference type="GO" id="GO:0008417">
    <property type="term" value="F:fucosyltransferase activity"/>
    <property type="evidence" value="ECO:0007669"/>
    <property type="project" value="TreeGrafter"/>
</dbReference>
<dbReference type="InterPro" id="IPR001173">
    <property type="entry name" value="Glyco_trans_2-like"/>
</dbReference>
<dbReference type="PANTHER" id="PTHR22916">
    <property type="entry name" value="GLYCOSYLTRANSFERASE"/>
    <property type="match status" value="1"/>
</dbReference>
<dbReference type="EMBL" id="MN740166">
    <property type="protein sequence ID" value="QHT91611.1"/>
    <property type="molecule type" value="Genomic_DNA"/>
</dbReference>
<accession>A0A6C0IEP0</accession>
<dbReference type="Pfam" id="PF09612">
    <property type="entry name" value="HtrL_YibB"/>
    <property type="match status" value="1"/>
</dbReference>